<name>A0A2P7RCP9_9GAMM</name>
<sequence length="160" mass="16903">MATILLSRKRAFHSLSRQWASAPCIEGAGAAGNVGLELIEGWNSAAQGRLLAVLAEISRHRRGWILVVNAPAPLSRQAWAAAGIDPAHVISTGGKVPNPLGLLQRAREQPGIAAVLCWQWQDGLTAERQAQLAQPARHGHQRLFLVTSGAGAAASLPALH</sequence>
<accession>A0A2P7RCP9</accession>
<dbReference type="SUPFAM" id="SSF52540">
    <property type="entry name" value="P-loop containing nucleoside triphosphate hydrolases"/>
    <property type="match status" value="1"/>
</dbReference>
<gene>
    <name evidence="1" type="ORF">C7H85_04025</name>
</gene>
<reference evidence="1 2" key="1">
    <citation type="submission" date="2018-03" db="EMBL/GenBank/DDBJ databases">
        <title>The draft genome of Zobellella sp. 59N8.</title>
        <authorList>
            <person name="Liu L."/>
            <person name="Li L."/>
            <person name="Zhang X."/>
            <person name="Liang L."/>
            <person name="Wang T."/>
        </authorList>
    </citation>
    <scope>NUCLEOTIDE SEQUENCE [LARGE SCALE GENOMIC DNA]</scope>
    <source>
        <strain evidence="1 2">59N8</strain>
    </source>
</reference>
<comment type="caution">
    <text evidence="1">The sequence shown here is derived from an EMBL/GenBank/DDBJ whole genome shotgun (WGS) entry which is preliminary data.</text>
</comment>
<evidence type="ECO:0000313" key="1">
    <source>
        <dbReference type="EMBL" id="PSJ47979.1"/>
    </source>
</evidence>
<dbReference type="EMBL" id="PXYG01000001">
    <property type="protein sequence ID" value="PSJ47979.1"/>
    <property type="molecule type" value="Genomic_DNA"/>
</dbReference>
<dbReference type="Proteomes" id="UP000240243">
    <property type="component" value="Unassembled WGS sequence"/>
</dbReference>
<evidence type="ECO:0000313" key="2">
    <source>
        <dbReference type="Proteomes" id="UP000240243"/>
    </source>
</evidence>
<dbReference type="OrthoDB" id="5601064at2"/>
<dbReference type="RefSeq" id="WP_106728390.1">
    <property type="nucleotide sequence ID" value="NZ_PXYG01000001.1"/>
</dbReference>
<dbReference type="Gene3D" id="3.40.50.300">
    <property type="entry name" value="P-loop containing nucleotide triphosphate hydrolases"/>
    <property type="match status" value="1"/>
</dbReference>
<dbReference type="AlphaFoldDB" id="A0A2P7RCP9"/>
<dbReference type="InterPro" id="IPR027417">
    <property type="entry name" value="P-loop_NTPase"/>
</dbReference>
<protein>
    <recommendedName>
        <fullName evidence="3">SOS cell division inhibitor SulA</fullName>
    </recommendedName>
</protein>
<organism evidence="1 2">
    <name type="scientific">Zobellella endophytica</name>
    <dbReference type="NCBI Taxonomy" id="2116700"/>
    <lineage>
        <taxon>Bacteria</taxon>
        <taxon>Pseudomonadati</taxon>
        <taxon>Pseudomonadota</taxon>
        <taxon>Gammaproteobacteria</taxon>
        <taxon>Aeromonadales</taxon>
        <taxon>Aeromonadaceae</taxon>
        <taxon>Zobellella</taxon>
    </lineage>
</organism>
<evidence type="ECO:0008006" key="3">
    <source>
        <dbReference type="Google" id="ProtNLM"/>
    </source>
</evidence>
<proteinExistence type="predicted"/>
<keyword evidence="2" id="KW-1185">Reference proteome</keyword>